<dbReference type="Proteomes" id="UP000076798">
    <property type="component" value="Unassembled WGS sequence"/>
</dbReference>
<evidence type="ECO:0000256" key="1">
    <source>
        <dbReference type="SAM" id="SignalP"/>
    </source>
</evidence>
<keyword evidence="1" id="KW-0732">Signal</keyword>
<protein>
    <submittedName>
        <fullName evidence="2">Uncharacterized protein</fullName>
    </submittedName>
</protein>
<keyword evidence="3" id="KW-1185">Reference proteome</keyword>
<evidence type="ECO:0000313" key="3">
    <source>
        <dbReference type="Proteomes" id="UP000076798"/>
    </source>
</evidence>
<reference evidence="2 3" key="1">
    <citation type="journal article" date="2016" name="Mol. Biol. Evol.">
        <title>Comparative Genomics of Early-Diverging Mushroom-Forming Fungi Provides Insights into the Origins of Lignocellulose Decay Capabilities.</title>
        <authorList>
            <person name="Nagy L.G."/>
            <person name="Riley R."/>
            <person name="Tritt A."/>
            <person name="Adam C."/>
            <person name="Daum C."/>
            <person name="Floudas D."/>
            <person name="Sun H."/>
            <person name="Yadav J.S."/>
            <person name="Pangilinan J."/>
            <person name="Larsson K.H."/>
            <person name="Matsuura K."/>
            <person name="Barry K."/>
            <person name="Labutti K."/>
            <person name="Kuo R."/>
            <person name="Ohm R.A."/>
            <person name="Bhattacharya S.S."/>
            <person name="Shirouzu T."/>
            <person name="Yoshinaga Y."/>
            <person name="Martin F.M."/>
            <person name="Grigoriev I.V."/>
            <person name="Hibbett D.S."/>
        </authorList>
    </citation>
    <scope>NUCLEOTIDE SEQUENCE [LARGE SCALE GENOMIC DNA]</scope>
    <source>
        <strain evidence="2 3">HHB10207 ss-3</strain>
    </source>
</reference>
<feature type="chain" id="PRO_5007872193" evidence="1">
    <location>
        <begin position="22"/>
        <end position="150"/>
    </location>
</feature>
<dbReference type="EMBL" id="KV428061">
    <property type="protein sequence ID" value="KZT38545.1"/>
    <property type="molecule type" value="Genomic_DNA"/>
</dbReference>
<feature type="signal peptide" evidence="1">
    <location>
        <begin position="1"/>
        <end position="21"/>
    </location>
</feature>
<sequence>MFSKLAVAFIAALASSTIVNAQGGIVEVGTLTEFDPEFFTCESAAGTGPNVIAVSPALLQEFTCGHTVRVICKFFLYDLYEDCSNVFTYSRYWRIGSDHSCGHWGSGHELDGRKHLRNARNIQRSWTHPSWPLFHYLGSLKSLFREIVKV</sequence>
<proteinExistence type="predicted"/>
<accession>A0A166DI03</accession>
<name>A0A166DI03_9AGAM</name>
<dbReference type="AlphaFoldDB" id="A0A166DI03"/>
<evidence type="ECO:0000313" key="2">
    <source>
        <dbReference type="EMBL" id="KZT38545.1"/>
    </source>
</evidence>
<organism evidence="2 3">
    <name type="scientific">Sistotremastrum suecicum HHB10207 ss-3</name>
    <dbReference type="NCBI Taxonomy" id="1314776"/>
    <lineage>
        <taxon>Eukaryota</taxon>
        <taxon>Fungi</taxon>
        <taxon>Dikarya</taxon>
        <taxon>Basidiomycota</taxon>
        <taxon>Agaricomycotina</taxon>
        <taxon>Agaricomycetes</taxon>
        <taxon>Sistotremastrales</taxon>
        <taxon>Sistotremastraceae</taxon>
        <taxon>Sistotremastrum</taxon>
    </lineage>
</organism>
<gene>
    <name evidence="2" type="ORF">SISSUDRAFT_729336</name>
</gene>